<comment type="caution">
    <text evidence="2">The sequence shown here is derived from an EMBL/GenBank/DDBJ whole genome shotgun (WGS) entry which is preliminary data.</text>
</comment>
<reference evidence="2 3" key="1">
    <citation type="submission" date="2021-02" db="EMBL/GenBank/DDBJ databases">
        <title>Plant Genome Project.</title>
        <authorList>
            <person name="Zhang R.-G."/>
        </authorList>
    </citation>
    <scope>NUCLEOTIDE SEQUENCE [LARGE SCALE GENOMIC DNA]</scope>
    <source>
        <tissue evidence="2">Leaves</tissue>
    </source>
</reference>
<organism evidence="2 3">
    <name type="scientific">Xanthoceras sorbifolium</name>
    <dbReference type="NCBI Taxonomy" id="99658"/>
    <lineage>
        <taxon>Eukaryota</taxon>
        <taxon>Viridiplantae</taxon>
        <taxon>Streptophyta</taxon>
        <taxon>Embryophyta</taxon>
        <taxon>Tracheophyta</taxon>
        <taxon>Spermatophyta</taxon>
        <taxon>Magnoliopsida</taxon>
        <taxon>eudicotyledons</taxon>
        <taxon>Gunneridae</taxon>
        <taxon>Pentapetalae</taxon>
        <taxon>rosids</taxon>
        <taxon>malvids</taxon>
        <taxon>Sapindales</taxon>
        <taxon>Sapindaceae</taxon>
        <taxon>Xanthoceroideae</taxon>
        <taxon>Xanthoceras</taxon>
    </lineage>
</organism>
<dbReference type="Proteomes" id="UP000827721">
    <property type="component" value="Unassembled WGS sequence"/>
</dbReference>
<proteinExistence type="predicted"/>
<evidence type="ECO:0000256" key="1">
    <source>
        <dbReference type="SAM" id="MobiDB-lite"/>
    </source>
</evidence>
<protein>
    <submittedName>
        <fullName evidence="2">Uncharacterized protein</fullName>
    </submittedName>
</protein>
<name>A0ABQ8HZJ0_9ROSI</name>
<feature type="region of interest" description="Disordered" evidence="1">
    <location>
        <begin position="83"/>
        <end position="128"/>
    </location>
</feature>
<gene>
    <name evidence="2" type="ORF">JRO89_XS06G0217900</name>
</gene>
<feature type="compositionally biased region" description="Polar residues" evidence="1">
    <location>
        <begin position="109"/>
        <end position="120"/>
    </location>
</feature>
<evidence type="ECO:0000313" key="3">
    <source>
        <dbReference type="Proteomes" id="UP000827721"/>
    </source>
</evidence>
<accession>A0ABQ8HZJ0</accession>
<dbReference type="EMBL" id="JAFEMO010000006">
    <property type="protein sequence ID" value="KAH7569624.1"/>
    <property type="molecule type" value="Genomic_DNA"/>
</dbReference>
<sequence>MISIPPSLLIHQWTMNAKAAADSKVPSDETPDDMIKVARFGTLSARCSNMCYFASDSTHGYEKAKMAIDSLCTEIQSLKASTSAGVGGIVPRPNDAHPIHIKNPAAATTKGSVRQTNKSGAQPGHTAK</sequence>
<keyword evidence="3" id="KW-1185">Reference proteome</keyword>
<evidence type="ECO:0000313" key="2">
    <source>
        <dbReference type="EMBL" id="KAH7569624.1"/>
    </source>
</evidence>